<gene>
    <name evidence="1" type="ORF">CN97_15530</name>
</gene>
<dbReference type="AlphaFoldDB" id="A0A086Y5M0"/>
<dbReference type="InterPro" id="IPR009081">
    <property type="entry name" value="PP-bd_ACP"/>
</dbReference>
<dbReference type="InterPro" id="IPR036736">
    <property type="entry name" value="ACP-like_sf"/>
</dbReference>
<dbReference type="OrthoDB" id="2455700at2"/>
<reference evidence="1 2" key="1">
    <citation type="submission" date="2014-03" db="EMBL/GenBank/DDBJ databases">
        <title>Genome of Haematobacter massiliensis CCUG 47968.</title>
        <authorList>
            <person name="Wang D."/>
            <person name="Wang G."/>
        </authorList>
    </citation>
    <scope>NUCLEOTIDE SEQUENCE [LARGE SCALE GENOMIC DNA]</scope>
    <source>
        <strain evidence="1 2">CCUG 47968</strain>
    </source>
</reference>
<dbReference type="eggNOG" id="COG3433">
    <property type="taxonomic scope" value="Bacteria"/>
</dbReference>
<dbReference type="STRING" id="195105.CN97_15530"/>
<comment type="caution">
    <text evidence="1">The sequence shown here is derived from an EMBL/GenBank/DDBJ whole genome shotgun (WGS) entry which is preliminary data.</text>
</comment>
<dbReference type="Pfam" id="PF00550">
    <property type="entry name" value="PP-binding"/>
    <property type="match status" value="1"/>
</dbReference>
<dbReference type="Gene3D" id="1.10.1200.10">
    <property type="entry name" value="ACP-like"/>
    <property type="match status" value="1"/>
</dbReference>
<proteinExistence type="predicted"/>
<protein>
    <submittedName>
        <fullName evidence="1">Phosphopantetheine-binding protein</fullName>
    </submittedName>
</protein>
<accession>A0A086Y5M0</accession>
<evidence type="ECO:0000313" key="2">
    <source>
        <dbReference type="Proteomes" id="UP000028826"/>
    </source>
</evidence>
<dbReference type="RefSeq" id="WP_035710272.1">
    <property type="nucleotide sequence ID" value="NZ_CAMIFG010000008.1"/>
</dbReference>
<dbReference type="EMBL" id="JGYG01000005">
    <property type="protein sequence ID" value="KFI29570.1"/>
    <property type="molecule type" value="Genomic_DNA"/>
</dbReference>
<sequence length="78" mass="8673">MTLTLERMRKDIADVLYVDPSEIGDDDNLPDLGLDSMRLMTLILGWEQAGLTADFGMLAEYETLGGWWTVISQHQAAG</sequence>
<evidence type="ECO:0000313" key="1">
    <source>
        <dbReference type="EMBL" id="KFI29570.1"/>
    </source>
</evidence>
<organism evidence="1 2">
    <name type="scientific">Haematobacter massiliensis</name>
    <dbReference type="NCBI Taxonomy" id="195105"/>
    <lineage>
        <taxon>Bacteria</taxon>
        <taxon>Pseudomonadati</taxon>
        <taxon>Pseudomonadota</taxon>
        <taxon>Alphaproteobacteria</taxon>
        <taxon>Rhodobacterales</taxon>
        <taxon>Paracoccaceae</taxon>
        <taxon>Haematobacter</taxon>
    </lineage>
</organism>
<name>A0A086Y5M0_9RHOB</name>
<dbReference type="Proteomes" id="UP000028826">
    <property type="component" value="Unassembled WGS sequence"/>
</dbReference>
<dbReference type="PROSITE" id="PS50075">
    <property type="entry name" value="CARRIER"/>
    <property type="match status" value="1"/>
</dbReference>
<keyword evidence="2" id="KW-1185">Reference proteome</keyword>
<dbReference type="SUPFAM" id="SSF47336">
    <property type="entry name" value="ACP-like"/>
    <property type="match status" value="1"/>
</dbReference>